<keyword evidence="4" id="KW-0132">Cell division</keyword>
<reference evidence="12" key="1">
    <citation type="submission" date="2021-04" db="EMBL/GenBank/DDBJ databases">
        <authorList>
            <person name="Chebbi M.A.C M."/>
        </authorList>
    </citation>
    <scope>NUCLEOTIDE SEQUENCE</scope>
</reference>
<gene>
    <name evidence="12" type="ORF">HICCMSTLAB_LOCUS9056</name>
</gene>
<dbReference type="AlphaFoldDB" id="A0A8J2HFZ4"/>
<keyword evidence="9" id="KW-0131">Cell cycle</keyword>
<evidence type="ECO:0000256" key="7">
    <source>
        <dbReference type="ARBA" id="ARBA00023054"/>
    </source>
</evidence>
<accession>A0A8J2HFZ4</accession>
<feature type="domain" description="HAUS augmin-like complex subunit 3 N-terminal" evidence="11">
    <location>
        <begin position="39"/>
        <end position="384"/>
    </location>
</feature>
<evidence type="ECO:0000256" key="9">
    <source>
        <dbReference type="ARBA" id="ARBA00023306"/>
    </source>
</evidence>
<name>A0A8J2HFZ4_COTCN</name>
<dbReference type="GO" id="GO:0051301">
    <property type="term" value="P:cell division"/>
    <property type="evidence" value="ECO:0007669"/>
    <property type="project" value="UniProtKB-KW"/>
</dbReference>
<evidence type="ECO:0000256" key="6">
    <source>
        <dbReference type="ARBA" id="ARBA00022776"/>
    </source>
</evidence>
<dbReference type="OrthoDB" id="2159690at2759"/>
<keyword evidence="7 10" id="KW-0175">Coiled coil</keyword>
<dbReference type="GO" id="GO:0005874">
    <property type="term" value="C:microtubule"/>
    <property type="evidence" value="ECO:0007669"/>
    <property type="project" value="UniProtKB-KW"/>
</dbReference>
<protein>
    <recommendedName>
        <fullName evidence="11">HAUS augmin-like complex subunit 3 N-terminal domain-containing protein</fullName>
    </recommendedName>
</protein>
<evidence type="ECO:0000256" key="2">
    <source>
        <dbReference type="ARBA" id="ARBA00009645"/>
    </source>
</evidence>
<keyword evidence="6" id="KW-0498">Mitosis</keyword>
<keyword evidence="3" id="KW-0963">Cytoplasm</keyword>
<dbReference type="InterPro" id="IPR032733">
    <property type="entry name" value="HAUS3_N"/>
</dbReference>
<sequence length="617" mass="72304">MNPAKENISGKVLSDKIGQLLSDQQLKISVDQFQELCNQPSVQPFLKWFCQHVSQDNILSKKEIQMSKSLKKNNKWLTGDKLDTALATALKDHPELESKVEENVNNYEAELYKACEAEKEAYSEDLKYQTSLNSSLKRFKELELKQDEELEREKIKLENLEIENLKVYNDCLLITEEYDLALKDLDIFLKQTLNAYRDVTKKRSRIICWNQVPLDIYVKQIDTYNKYLESYIEKNNSIFKKYFPDNFLTVNDETESSNEETNIGLFMETELKSSEIRLTNALSKKIDCEVNRYTGEAAIKRAIEIYNDGDIDLPKTHSQLMSETVDLTAKRDSLLQNNLVLEQELKNCIVTYSQLSVSHVLVDMQEFRLQQKKNELKQLQDILYIARDMGHAHSDLLSMLMQSQLRKLTNLRKIIPEAQRYLRTIYQQSSKRHQHLLHLQAQYNIIEKSSSCEENIYKKLFSQLVSGDKNSKDSFESSVKQYNGITAENISLKEDLLENSYNNQLQYLKTLEKQVMIMYDNELNSGQTKSFKLMSNELTAQFEHVIESIEKNQNDFSRMRKKFKNFLDKITQNFSDHEKEILWQKFLADPEGLKRRYDEIQNELNRAHFGNSALSEQ</sequence>
<comment type="subcellular location">
    <subcellularLocation>
        <location evidence="1">Cytoplasm</location>
        <location evidence="1">Cytoskeleton</location>
        <location evidence="1">Spindle</location>
    </subcellularLocation>
</comment>
<evidence type="ECO:0000259" key="11">
    <source>
        <dbReference type="Pfam" id="PF14932"/>
    </source>
</evidence>
<dbReference type="Proteomes" id="UP000786811">
    <property type="component" value="Unassembled WGS sequence"/>
</dbReference>
<comment type="similarity">
    <text evidence="2">Belongs to the HAUS3 family.</text>
</comment>
<evidence type="ECO:0000256" key="4">
    <source>
        <dbReference type="ARBA" id="ARBA00022618"/>
    </source>
</evidence>
<feature type="coiled-coil region" evidence="10">
    <location>
        <begin position="362"/>
        <end position="389"/>
    </location>
</feature>
<proteinExistence type="inferred from homology"/>
<keyword evidence="8" id="KW-0206">Cytoskeleton</keyword>
<comment type="caution">
    <text evidence="12">The sequence shown here is derived from an EMBL/GenBank/DDBJ whole genome shotgun (WGS) entry which is preliminary data.</text>
</comment>
<organism evidence="12 13">
    <name type="scientific">Cotesia congregata</name>
    <name type="common">Parasitoid wasp</name>
    <name type="synonym">Apanteles congregatus</name>
    <dbReference type="NCBI Taxonomy" id="51543"/>
    <lineage>
        <taxon>Eukaryota</taxon>
        <taxon>Metazoa</taxon>
        <taxon>Ecdysozoa</taxon>
        <taxon>Arthropoda</taxon>
        <taxon>Hexapoda</taxon>
        <taxon>Insecta</taxon>
        <taxon>Pterygota</taxon>
        <taxon>Neoptera</taxon>
        <taxon>Endopterygota</taxon>
        <taxon>Hymenoptera</taxon>
        <taxon>Apocrita</taxon>
        <taxon>Ichneumonoidea</taxon>
        <taxon>Braconidae</taxon>
        <taxon>Microgastrinae</taxon>
        <taxon>Cotesia</taxon>
    </lineage>
</organism>
<evidence type="ECO:0000256" key="3">
    <source>
        <dbReference type="ARBA" id="ARBA00022490"/>
    </source>
</evidence>
<evidence type="ECO:0000313" key="12">
    <source>
        <dbReference type="EMBL" id="CAG5099423.1"/>
    </source>
</evidence>
<evidence type="ECO:0000256" key="1">
    <source>
        <dbReference type="ARBA" id="ARBA00004186"/>
    </source>
</evidence>
<dbReference type="EMBL" id="CAJNRD030001122">
    <property type="protein sequence ID" value="CAG5099423.1"/>
    <property type="molecule type" value="Genomic_DNA"/>
</dbReference>
<feature type="coiled-coil region" evidence="10">
    <location>
        <begin position="140"/>
        <end position="170"/>
    </location>
</feature>
<evidence type="ECO:0000313" key="13">
    <source>
        <dbReference type="Proteomes" id="UP000786811"/>
    </source>
</evidence>
<dbReference type="Pfam" id="PF14932">
    <property type="entry name" value="HAUS-augmin3"/>
    <property type="match status" value="1"/>
</dbReference>
<evidence type="ECO:0000256" key="5">
    <source>
        <dbReference type="ARBA" id="ARBA00022701"/>
    </source>
</evidence>
<evidence type="ECO:0000256" key="8">
    <source>
        <dbReference type="ARBA" id="ARBA00023212"/>
    </source>
</evidence>
<keyword evidence="13" id="KW-1185">Reference proteome</keyword>
<dbReference type="GO" id="GO:0005819">
    <property type="term" value="C:spindle"/>
    <property type="evidence" value="ECO:0007669"/>
    <property type="project" value="UniProtKB-SubCell"/>
</dbReference>
<evidence type="ECO:0000256" key="10">
    <source>
        <dbReference type="SAM" id="Coils"/>
    </source>
</evidence>
<keyword evidence="5" id="KW-0493">Microtubule</keyword>